<dbReference type="PROSITE" id="PS51186">
    <property type="entry name" value="GNAT"/>
    <property type="match status" value="1"/>
</dbReference>
<keyword evidence="5" id="KW-1185">Reference proteome</keyword>
<reference evidence="2 5" key="2">
    <citation type="submission" date="2020-08" db="EMBL/GenBank/DDBJ databases">
        <title>Genomic Encyclopedia of Type Strains, Phase IV (KMG-IV): sequencing the most valuable type-strain genomes for metagenomic binning, comparative biology and taxonomic classification.</title>
        <authorList>
            <person name="Goeker M."/>
        </authorList>
    </citation>
    <scope>NUCLEOTIDE SEQUENCE [LARGE SCALE GENOMIC DNA]</scope>
    <source>
        <strain evidence="2 5">DSM 8510</strain>
    </source>
</reference>
<organism evidence="3 4">
    <name type="scientific">Erythrobacter ramosus</name>
    <dbReference type="NCBI Taxonomy" id="35811"/>
    <lineage>
        <taxon>Bacteria</taxon>
        <taxon>Pseudomonadati</taxon>
        <taxon>Pseudomonadota</taxon>
        <taxon>Alphaproteobacteria</taxon>
        <taxon>Sphingomonadales</taxon>
        <taxon>Erythrobacteraceae</taxon>
        <taxon>Erythrobacter/Porphyrobacter group</taxon>
        <taxon>Erythrobacter</taxon>
    </lineage>
</organism>
<feature type="domain" description="N-acetyltransferase" evidence="1">
    <location>
        <begin position="6"/>
        <end position="168"/>
    </location>
</feature>
<dbReference type="InterPro" id="IPR000182">
    <property type="entry name" value="GNAT_dom"/>
</dbReference>
<dbReference type="RefSeq" id="WP_160760499.1">
    <property type="nucleotide sequence ID" value="NZ_BAAADZ010000010.1"/>
</dbReference>
<sequence length="176" mass="18793">MATTTATLIPLEAVDPAMIEEVLDRAFGPDRHARTAYRIREGMAWLPGLSLAALDENDMLVATIQCWPIGLQTKQGQVPLVMVGPVAVVPERQGEGFGVGLMSAMIAEDARLAAQGGRALPQVLIGDAEYYGRWGFSAALTGGWRCPGPYEQHRLLARGHGLAAMPAEGMLGPWEG</sequence>
<reference evidence="3 4" key="1">
    <citation type="submission" date="2019-12" db="EMBL/GenBank/DDBJ databases">
        <title>Genomic-based taxomic classification of the family Erythrobacteraceae.</title>
        <authorList>
            <person name="Xu L."/>
        </authorList>
    </citation>
    <scope>NUCLEOTIDE SEQUENCE [LARGE SCALE GENOMIC DNA]</scope>
    <source>
        <strain evidence="3 4">JCM 10282</strain>
    </source>
</reference>
<evidence type="ECO:0000313" key="4">
    <source>
        <dbReference type="Proteomes" id="UP000430021"/>
    </source>
</evidence>
<protein>
    <submittedName>
        <fullName evidence="3">GNAT family N-acetyltransferase</fullName>
    </submittedName>
    <submittedName>
        <fullName evidence="2">N-acetyltransferase YhbS</fullName>
    </submittedName>
</protein>
<evidence type="ECO:0000313" key="2">
    <source>
        <dbReference type="EMBL" id="MBB3776599.1"/>
    </source>
</evidence>
<dbReference type="GO" id="GO:0016747">
    <property type="term" value="F:acyltransferase activity, transferring groups other than amino-acyl groups"/>
    <property type="evidence" value="ECO:0007669"/>
    <property type="project" value="InterPro"/>
</dbReference>
<evidence type="ECO:0000259" key="1">
    <source>
        <dbReference type="PROSITE" id="PS51186"/>
    </source>
</evidence>
<dbReference type="SUPFAM" id="SSF55729">
    <property type="entry name" value="Acyl-CoA N-acyltransferases (Nat)"/>
    <property type="match status" value="1"/>
</dbReference>
<dbReference type="OrthoDB" id="9815099at2"/>
<name>A0A6I4UIL6_9SPHN</name>
<accession>A0A6I4UIL6</accession>
<dbReference type="Proteomes" id="UP000430021">
    <property type="component" value="Unassembled WGS sequence"/>
</dbReference>
<proteinExistence type="predicted"/>
<gene>
    <name evidence="2" type="ORF">FHS52_002568</name>
    <name evidence="3" type="ORF">GRI59_06835</name>
</gene>
<evidence type="ECO:0000313" key="5">
    <source>
        <dbReference type="Proteomes" id="UP000548685"/>
    </source>
</evidence>
<dbReference type="EMBL" id="JACICE010000002">
    <property type="protein sequence ID" value="MBB3776599.1"/>
    <property type="molecule type" value="Genomic_DNA"/>
</dbReference>
<dbReference type="Pfam" id="PF13527">
    <property type="entry name" value="Acetyltransf_9"/>
    <property type="match status" value="1"/>
</dbReference>
<comment type="caution">
    <text evidence="3">The sequence shown here is derived from an EMBL/GenBank/DDBJ whole genome shotgun (WGS) entry which is preliminary data.</text>
</comment>
<dbReference type="Gene3D" id="3.40.630.30">
    <property type="match status" value="1"/>
</dbReference>
<dbReference type="Proteomes" id="UP000548685">
    <property type="component" value="Unassembled WGS sequence"/>
</dbReference>
<dbReference type="EMBL" id="WTYB01000002">
    <property type="protein sequence ID" value="MXP38326.1"/>
    <property type="molecule type" value="Genomic_DNA"/>
</dbReference>
<dbReference type="AlphaFoldDB" id="A0A6I4UIL6"/>
<evidence type="ECO:0000313" key="3">
    <source>
        <dbReference type="EMBL" id="MXP38326.1"/>
    </source>
</evidence>
<keyword evidence="3" id="KW-0808">Transferase</keyword>
<dbReference type="InterPro" id="IPR016181">
    <property type="entry name" value="Acyl_CoA_acyltransferase"/>
</dbReference>